<dbReference type="GO" id="GO:0032259">
    <property type="term" value="P:methylation"/>
    <property type="evidence" value="ECO:0007669"/>
    <property type="project" value="UniProtKB-UniRule"/>
</dbReference>
<keyword evidence="3 4" id="KW-0949">S-adenosyl-L-methionine</keyword>
<organism evidence="8 9">
    <name type="scientific">Cyanidium caldarium</name>
    <name type="common">Red alga</name>
    <dbReference type="NCBI Taxonomy" id="2771"/>
    <lineage>
        <taxon>Eukaryota</taxon>
        <taxon>Rhodophyta</taxon>
        <taxon>Bangiophyceae</taxon>
        <taxon>Cyanidiales</taxon>
        <taxon>Cyanidiaceae</taxon>
        <taxon>Cyanidium</taxon>
    </lineage>
</organism>
<dbReference type="SUPFAM" id="SSF53335">
    <property type="entry name" value="S-adenosyl-L-methionine-dependent methyltransferases"/>
    <property type="match status" value="1"/>
</dbReference>
<evidence type="ECO:0000256" key="6">
    <source>
        <dbReference type="SAM" id="Phobius"/>
    </source>
</evidence>
<comment type="similarity">
    <text evidence="4">Belongs to the class I-like SAM-binding methyltransferase superfamily. gTMT family.</text>
</comment>
<dbReference type="InterPro" id="IPR029063">
    <property type="entry name" value="SAM-dependent_MTases_sf"/>
</dbReference>
<dbReference type="InterPro" id="IPR025774">
    <property type="entry name" value="PiNMT-like"/>
</dbReference>
<feature type="region of interest" description="SAM motif III" evidence="4">
    <location>
        <begin position="412"/>
        <end position="421"/>
    </location>
</feature>
<proteinExistence type="inferred from homology"/>
<dbReference type="PANTHER" id="PTHR44068:SF11">
    <property type="entry name" value="GERANYL DIPHOSPHATE 2-C-METHYLTRANSFERASE"/>
    <property type="match status" value="1"/>
</dbReference>
<evidence type="ECO:0000259" key="7">
    <source>
        <dbReference type="Pfam" id="PF08241"/>
    </source>
</evidence>
<name>A0AAV9IRW5_CYACA</name>
<evidence type="ECO:0000256" key="3">
    <source>
        <dbReference type="ARBA" id="ARBA00022691"/>
    </source>
</evidence>
<evidence type="ECO:0000256" key="1">
    <source>
        <dbReference type="ARBA" id="ARBA00022603"/>
    </source>
</evidence>
<dbReference type="InterPro" id="IPR013216">
    <property type="entry name" value="Methyltransf_11"/>
</dbReference>
<evidence type="ECO:0000313" key="8">
    <source>
        <dbReference type="EMBL" id="KAK4534840.1"/>
    </source>
</evidence>
<feature type="region of interest" description="SAM motif II" evidence="4">
    <location>
        <begin position="385"/>
        <end position="393"/>
    </location>
</feature>
<dbReference type="EMBL" id="JANCYW010000003">
    <property type="protein sequence ID" value="KAK4534840.1"/>
    <property type="molecule type" value="Genomic_DNA"/>
</dbReference>
<keyword evidence="6" id="KW-0472">Membrane</keyword>
<keyword evidence="6" id="KW-1133">Transmembrane helix</keyword>
<keyword evidence="9" id="KW-1185">Reference proteome</keyword>
<protein>
    <recommendedName>
        <fullName evidence="7">Methyltransferase type 11 domain-containing protein</fullName>
    </recommendedName>
</protein>
<dbReference type="Pfam" id="PF08241">
    <property type="entry name" value="Methyltransf_11"/>
    <property type="match status" value="1"/>
</dbReference>
<accession>A0AAV9IRW5</accession>
<feature type="domain" description="Methyltransferase type 11" evidence="7">
    <location>
        <begin position="321"/>
        <end position="421"/>
    </location>
</feature>
<dbReference type="Proteomes" id="UP001301350">
    <property type="component" value="Unassembled WGS sequence"/>
</dbReference>
<evidence type="ECO:0000256" key="4">
    <source>
        <dbReference type="PROSITE-ProRule" id="PRU00914"/>
    </source>
</evidence>
<dbReference type="CDD" id="cd02440">
    <property type="entry name" value="AdoMet_MTases"/>
    <property type="match status" value="1"/>
</dbReference>
<sequence length="535" mass="59767">MVNFRNHTSIIERHREMRASGARCARSTAGGPVRWHAGSGGGRTQIATSRAADDSGRRITQQSRNCRDVRHHLVGGWHCVEQIYPHATQYGAIAALVPGFAFTARPLALRLLHRCRYQRVSYATARPPPYVLRSQTQPRRSTLHRLRLSAAPDAAVTAAPSSPLHTVRHRLQAWGKAFRDALVAQLQRLPPHAFRFGIFGLLLLVLLLGWKRARDRQRRAERERKMRAIGLAPAAASHGTAARRESIQTRVARFYDLQSELWERVWGEHMHHGFYGIDGSARDKSGQQAQIDMIDELLLFSSANTLLQESIGIGGRRVRVLDVGCGIGGSSRYLATKYGTNVSVTGVTLSPVQASRAQVLHRERHLHDRVETVVADALALPYADGTFDVVWSLESAEHMPDKLAFMRECARVLRPGGRLVMAAWCHRECPPTLSRADIHIVEKMCEEYCIPHLCALSEFENYAWQCGLQQVHTADWSAAVAPFWSAVARSALQRPALSGLFEGGWPLIRAALAIRWMIRGFRRGVFVLGVLRATK</sequence>
<dbReference type="PROSITE" id="PS51581">
    <property type="entry name" value="SAM_GTMT"/>
    <property type="match status" value="1"/>
</dbReference>
<dbReference type="InterPro" id="IPR050447">
    <property type="entry name" value="Erg6_SMT_methyltransf"/>
</dbReference>
<dbReference type="GO" id="GO:0008757">
    <property type="term" value="F:S-adenosylmethionine-dependent methyltransferase activity"/>
    <property type="evidence" value="ECO:0007669"/>
    <property type="project" value="InterPro"/>
</dbReference>
<feature type="region of interest" description="Disordered" evidence="5">
    <location>
        <begin position="28"/>
        <end position="62"/>
    </location>
</feature>
<gene>
    <name evidence="8" type="ORF">CDCA_CDCA03G0865</name>
</gene>
<feature type="region of interest" description="SAM motif I" evidence="4">
    <location>
        <begin position="320"/>
        <end position="329"/>
    </location>
</feature>
<comment type="caution">
    <text evidence="8">The sequence shown here is derived from an EMBL/GenBank/DDBJ whole genome shotgun (WGS) entry which is preliminary data.</text>
</comment>
<dbReference type="AlphaFoldDB" id="A0AAV9IRW5"/>
<dbReference type="Gene3D" id="3.40.50.150">
    <property type="entry name" value="Vaccinia Virus protein VP39"/>
    <property type="match status" value="1"/>
</dbReference>
<evidence type="ECO:0000256" key="2">
    <source>
        <dbReference type="ARBA" id="ARBA00022679"/>
    </source>
</evidence>
<keyword evidence="1 4" id="KW-0489">Methyltransferase</keyword>
<dbReference type="PANTHER" id="PTHR44068">
    <property type="entry name" value="ZGC:194242"/>
    <property type="match status" value="1"/>
</dbReference>
<feature type="transmembrane region" description="Helical" evidence="6">
    <location>
        <begin position="193"/>
        <end position="210"/>
    </location>
</feature>
<evidence type="ECO:0000256" key="5">
    <source>
        <dbReference type="SAM" id="MobiDB-lite"/>
    </source>
</evidence>
<reference evidence="8 9" key="1">
    <citation type="submission" date="2022-07" db="EMBL/GenBank/DDBJ databases">
        <title>Genome-wide signatures of adaptation to extreme environments.</title>
        <authorList>
            <person name="Cho C.H."/>
            <person name="Yoon H.S."/>
        </authorList>
    </citation>
    <scope>NUCLEOTIDE SEQUENCE [LARGE SCALE GENOMIC DNA]</scope>
    <source>
        <strain evidence="8 9">DBV 063 E5</strain>
    </source>
</reference>
<evidence type="ECO:0000313" key="9">
    <source>
        <dbReference type="Proteomes" id="UP001301350"/>
    </source>
</evidence>
<keyword evidence="2 4" id="KW-0808">Transferase</keyword>
<keyword evidence="6" id="KW-0812">Transmembrane</keyword>